<keyword evidence="2" id="KW-1185">Reference proteome</keyword>
<protein>
    <submittedName>
        <fullName evidence="1">Transporter, putative</fullName>
    </submittedName>
</protein>
<dbReference type="KEGG" id="bte:BTH_II1525"/>
<dbReference type="AlphaFoldDB" id="Q2T528"/>
<dbReference type="HOGENOM" id="CLU_131961_0_0_4"/>
<dbReference type="EMBL" id="CP000085">
    <property type="protein sequence ID" value="ABC35792.1"/>
    <property type="molecule type" value="Genomic_DNA"/>
</dbReference>
<evidence type="ECO:0000313" key="2">
    <source>
        <dbReference type="Proteomes" id="UP000001930"/>
    </source>
</evidence>
<gene>
    <name evidence="1" type="ordered locus">BTH_II1525</name>
</gene>
<dbReference type="Proteomes" id="UP000001930">
    <property type="component" value="Chromosome II"/>
</dbReference>
<name>Q2T528_BURTA</name>
<reference evidence="1 2" key="1">
    <citation type="journal article" date="2005" name="BMC Genomics">
        <title>Bacterial genome adaptation to niches: divergence of the potential virulence genes in three Burkholderia species of different survival strategies.</title>
        <authorList>
            <person name="Kim H.S."/>
            <person name="Schell M.A."/>
            <person name="Yu Y."/>
            <person name="Ulrich R.L."/>
            <person name="Sarria S.H."/>
            <person name="Nierman W.C."/>
            <person name="DeShazer D."/>
        </authorList>
    </citation>
    <scope>NUCLEOTIDE SEQUENCE [LARGE SCALE GENOMIC DNA]</scope>
    <source>
        <strain evidence="2">ATCC 700388 / DSM 13276 / CCUG 48851 / CIP 106301 / E264</strain>
    </source>
</reference>
<sequence>MALRRRARRGCGLGMVAWRSLVRSLSNGNLPIGCEWPLLYSILHIDRLAHRTGRFGMSRSGLAIFAVALPIAAESPGPSIAAPVARVPTNGFRDVLPFLAAMWLGEVVWLTCAAAGLAVIAHTFAVDFLALKFARIADLLFLAWKMWSCLPMRHPASSRASSRRCACFSPASR</sequence>
<accession>Q2T528</accession>
<organism evidence="1 2">
    <name type="scientific">Burkholderia thailandensis (strain ATCC 700388 / DSM 13276 / CCUG 48851 / CIP 106301 / E264)</name>
    <dbReference type="NCBI Taxonomy" id="271848"/>
    <lineage>
        <taxon>Bacteria</taxon>
        <taxon>Pseudomonadati</taxon>
        <taxon>Pseudomonadota</taxon>
        <taxon>Betaproteobacteria</taxon>
        <taxon>Burkholderiales</taxon>
        <taxon>Burkholderiaceae</taxon>
        <taxon>Burkholderia</taxon>
        <taxon>pseudomallei group</taxon>
    </lineage>
</organism>
<proteinExistence type="predicted"/>
<evidence type="ECO:0000313" key="1">
    <source>
        <dbReference type="EMBL" id="ABC35792.1"/>
    </source>
</evidence>